<dbReference type="CTD" id="319089"/>
<feature type="compositionally biased region" description="Polar residues" evidence="4">
    <location>
        <begin position="599"/>
        <end position="608"/>
    </location>
</feature>
<feature type="compositionally biased region" description="Low complexity" evidence="4">
    <location>
        <begin position="136"/>
        <end position="151"/>
    </location>
</feature>
<feature type="repeat" description="TPR" evidence="3">
    <location>
        <begin position="1047"/>
        <end position="1080"/>
    </location>
</feature>
<dbReference type="Proteomes" id="UP001155660">
    <property type="component" value="Chromosome B17"/>
</dbReference>
<dbReference type="InterPro" id="IPR019734">
    <property type="entry name" value="TPR_rpt"/>
</dbReference>
<protein>
    <submittedName>
        <fullName evidence="5 6">Uncharacterized protein ttc6 isoform X1</fullName>
    </submittedName>
</protein>
<dbReference type="OrthoDB" id="1658288at2759"/>
<dbReference type="Pfam" id="PF13181">
    <property type="entry name" value="TPR_8"/>
    <property type="match status" value="3"/>
</dbReference>
<dbReference type="RefSeq" id="XP_042599168.1">
    <property type="nucleotide sequence ID" value="XM_042743234.1"/>
</dbReference>
<feature type="compositionally biased region" description="Polar residues" evidence="4">
    <location>
        <begin position="42"/>
        <end position="53"/>
    </location>
</feature>
<evidence type="ECO:0000313" key="5">
    <source>
        <dbReference type="RefSeq" id="XP_042599168.1"/>
    </source>
</evidence>
<dbReference type="RefSeq" id="XP_042599169.1">
    <property type="nucleotide sequence ID" value="XM_042743235.1"/>
</dbReference>
<dbReference type="Pfam" id="PF13432">
    <property type="entry name" value="TPR_16"/>
    <property type="match status" value="3"/>
</dbReference>
<dbReference type="SMART" id="SM00028">
    <property type="entry name" value="TPR"/>
    <property type="match status" value="24"/>
</dbReference>
<dbReference type="SMR" id="A0A9R0AID3"/>
<feature type="repeat" description="TPR" evidence="3">
    <location>
        <begin position="886"/>
        <end position="919"/>
    </location>
</feature>
<feature type="compositionally biased region" description="Polar residues" evidence="4">
    <location>
        <begin position="1"/>
        <end position="20"/>
    </location>
</feature>
<keyword evidence="2 3" id="KW-0802">TPR repeat</keyword>
<organism evidence="7">
    <name type="scientific">Cyprinus carpio</name>
    <name type="common">Common carp</name>
    <dbReference type="NCBI Taxonomy" id="7962"/>
    <lineage>
        <taxon>Eukaryota</taxon>
        <taxon>Metazoa</taxon>
        <taxon>Chordata</taxon>
        <taxon>Craniata</taxon>
        <taxon>Vertebrata</taxon>
        <taxon>Euteleostomi</taxon>
        <taxon>Actinopterygii</taxon>
        <taxon>Neopterygii</taxon>
        <taxon>Teleostei</taxon>
        <taxon>Ostariophysi</taxon>
        <taxon>Cypriniformes</taxon>
        <taxon>Cyprinidae</taxon>
        <taxon>Cyprininae</taxon>
        <taxon>Cyprinus</taxon>
    </lineage>
</organism>
<feature type="region of interest" description="Disordered" evidence="4">
    <location>
        <begin position="582"/>
        <end position="622"/>
    </location>
</feature>
<feature type="repeat" description="TPR" evidence="3">
    <location>
        <begin position="1479"/>
        <end position="1512"/>
    </location>
</feature>
<feature type="compositionally biased region" description="Polar residues" evidence="4">
    <location>
        <begin position="217"/>
        <end position="230"/>
    </location>
</feature>
<reference evidence="5 6" key="1">
    <citation type="submission" date="2025-04" db="UniProtKB">
        <authorList>
            <consortium name="RefSeq"/>
        </authorList>
    </citation>
    <scope>IDENTIFICATION</scope>
    <source>
        <tissue evidence="5 6">Muscle</tissue>
    </source>
</reference>
<feature type="repeat" description="TPR" evidence="3">
    <location>
        <begin position="954"/>
        <end position="987"/>
    </location>
</feature>
<evidence type="ECO:0000256" key="2">
    <source>
        <dbReference type="ARBA" id="ARBA00022803"/>
    </source>
</evidence>
<evidence type="ECO:0000256" key="4">
    <source>
        <dbReference type="SAM" id="MobiDB-lite"/>
    </source>
</evidence>
<feature type="repeat" description="TPR" evidence="3">
    <location>
        <begin position="1119"/>
        <end position="1152"/>
    </location>
</feature>
<feature type="repeat" description="TPR" evidence="3">
    <location>
        <begin position="1720"/>
        <end position="1753"/>
    </location>
</feature>
<evidence type="ECO:0000313" key="6">
    <source>
        <dbReference type="RefSeq" id="XP_042599169.1"/>
    </source>
</evidence>
<dbReference type="PROSITE" id="PS50293">
    <property type="entry name" value="TPR_REGION"/>
    <property type="match status" value="3"/>
</dbReference>
<feature type="repeat" description="TPR" evidence="3">
    <location>
        <begin position="1445"/>
        <end position="1478"/>
    </location>
</feature>
<feature type="compositionally biased region" description="Polar residues" evidence="4">
    <location>
        <begin position="77"/>
        <end position="113"/>
    </location>
</feature>
<feature type="region of interest" description="Disordered" evidence="4">
    <location>
        <begin position="1"/>
        <end position="157"/>
    </location>
</feature>
<dbReference type="RefSeq" id="XP_042599170.1">
    <property type="nucleotide sequence ID" value="XM_042743236.1"/>
</dbReference>
<feature type="region of interest" description="Disordered" evidence="4">
    <location>
        <begin position="209"/>
        <end position="244"/>
    </location>
</feature>
<dbReference type="Pfam" id="PF13414">
    <property type="entry name" value="TPR_11"/>
    <property type="match status" value="1"/>
</dbReference>
<dbReference type="InterPro" id="IPR050498">
    <property type="entry name" value="Ycf3"/>
</dbReference>
<dbReference type="GeneID" id="109097380"/>
<feature type="compositionally biased region" description="Basic residues" evidence="4">
    <location>
        <begin position="611"/>
        <end position="622"/>
    </location>
</feature>
<dbReference type="KEGG" id="ccar:109097380"/>
<feature type="repeat" description="TPR" evidence="3">
    <location>
        <begin position="1340"/>
        <end position="1373"/>
    </location>
</feature>
<gene>
    <name evidence="5 6 7" type="primary">ttc6</name>
</gene>
<feature type="repeat" description="TPR" evidence="3">
    <location>
        <begin position="1652"/>
        <end position="1685"/>
    </location>
</feature>
<dbReference type="PANTHER" id="PTHR44858">
    <property type="entry name" value="TETRATRICOPEPTIDE REPEAT PROTEIN 6"/>
    <property type="match status" value="1"/>
</dbReference>
<evidence type="ECO:0000313" key="7">
    <source>
        <dbReference type="RefSeq" id="XP_042599170.1"/>
    </source>
</evidence>
<proteinExistence type="predicted"/>
<feature type="repeat" description="TPR" evidence="3">
    <location>
        <begin position="1618"/>
        <end position="1651"/>
    </location>
</feature>
<evidence type="ECO:0000256" key="3">
    <source>
        <dbReference type="PROSITE-ProRule" id="PRU00339"/>
    </source>
</evidence>
<sequence>MSWGQSTSPNISSTDKSGNTMALPKLKARHGIVRKPVIASLAGTTKAVSLSQRPQPPAKPRSERPLSAGGSYKPCTLAQQVSGEETKNFSNRQPDSGSCNDNEVSGSVNSAQNGHKRAQRGKSETFREPHKHQTLSKHSSSQSHTSSAGSSNIPSVKSTSELLNEARLIAGPELPDEVDQQRSPNETLADTLVKGSGHIEEDSGAVVHSMEREAGHSCSSDNKGPTQRDTSVPKEKCSPRPMCHPPVSSGVYKMAESVLQKDSDVGSDGGGLQDLLSQVTNEDIIMARGCSLTPVQRPERTSHQTKTIQGLSLLATWTPKKDAEGYKTIHHLCTTPASQVVPVELQLASRICHTQNLITATAQFNQQRTALGYISHPDMQRLLCEGVSVDSAGVSAKTDCISHMPKQTSDTLENWQRIAEYYVERPRIMMCGRAATLCPSELRMFWSPAPPKFICAPCVMKDTLFPKYQITQADLCKENLLDDLHNVEESVSHVMDTEQVTSEENVSPIKCKSVADFRTTASPTPSGFISAEQARRPCSAPQLTQDLEPHFRLQSDFTSLSLELEHVRWQRQQNSICAALAKESPSNAKQTKPQEVHTEPNSSEQPCQVPNHRRNKGKEKARVSHFKRRAKKRGKTLDSVKMAYVWKKLGEPSRTLTRSESLCQLPWESKTSRGQFSPLLFPSLPILLDFETFATDHGGIPDRTPPREWVRDIWDAWFDEVFPPLENLQSAGSFPCGLEENQLPQDEIQDLDKVVLDESLNTVDLEHEVAKLTQNMTESGNHSAFDCCRRGALYIKLGYLNQALKDLSAAISLEPHLLDAYWHRHHIYLLRNDPDRALDDLNVIVENKKKHADAFMSTAEIYKQRGETTLALFNYTQAIKVKPDDAEIYFKRAKMYEKMGEILLAMEDYAKTFTIDSTRTDAMMIHGIQHFNTSKWMQALEDFSLLLKQEPGNATARTYRGRIYTKLGQFEKSIEDFSLAVHLDPSSWLAFYHRGCLLREIMPHMALRDLSTSGNIFFRFPALSNYCQDYCHLLVQKVLINDSAENLSAFLHRGQVYMTLRRWQQAMADFEAVIKLDSHSRFAAVAHVSLGLICMLNMGRQYEAIRRFSNALKEDPTYVKAYVCRARAYFNVNNLSRAVKDLTRAIHIKPDAYDLHIMRGKYLYEMKQFDLATLCIRYAAEMKTALGLSPVQQAVVQSFLGNYANAVVCLEEAVDTCPSPPHLILLGRTLMREHRFKEAVESIRKALSLLGTNKTKLITAQEAAEVFYLMGICYMKQMLLLQESEDSLLLHALDAFNSAVSMNPDHAEAHHQRGLCRVHLQDSTGVQDFNKALQINPNLYQVHLSRAALYGAQGRYAKAVLDCNEAIRIQPKSVRAYLYKGALKFYLKAYKSAVEDLTMAVQMDSACSFAYYNRGVCFHELRDYELALRDYSITLLLGCKTELELKVLINRGLLYVELNDYDSALQDFKAAAQKQPEDVKILHALGVIHHRLGQLQEAVDAYSQALRLDPFLQDSHVGRGNVFMDYGHNHARKQAQRDFLSALHLNPLCSSARISLAYNLQVLGFFERAWNQFTVAVEVNPKCWAAYEGRAVTSLQMGNMFAALQDINTAIKCNPHAEQLFTNRGLIQQFMGDKASAMKNYQTAIGLNPEYSLAYFNAANLFFYNGQFEQACENYSRAFELDPSDESAILNRAITHALLRKVPASLQDFNEALCLNPLSAHAYFNRANLYCSLRQFQSAERDLTQALMLQPGDALLYKLRADVRGHLGWKEQALDDYRLAVELQDSRCCSGLENDQNEIFAS</sequence>
<keyword evidence="1" id="KW-0677">Repeat</keyword>
<accession>A0A9R0AID3</accession>
<dbReference type="PROSITE" id="PS50005">
    <property type="entry name" value="TPR"/>
    <property type="match status" value="12"/>
</dbReference>
<evidence type="ECO:0000256" key="1">
    <source>
        <dbReference type="ARBA" id="ARBA00022737"/>
    </source>
</evidence>
<feature type="repeat" description="TPR" evidence="3">
    <location>
        <begin position="852"/>
        <end position="885"/>
    </location>
</feature>
<name>A0A9R0AID3_CYPCA</name>
<feature type="repeat" description="TPR" evidence="3">
    <location>
        <begin position="784"/>
        <end position="817"/>
    </location>
</feature>
<dbReference type="PANTHER" id="PTHR44858:SF1">
    <property type="entry name" value="UDP-N-ACETYLGLUCOSAMINE--PEPTIDE N-ACETYLGLUCOSAMINYLTRANSFERASE SPINDLY-RELATED"/>
    <property type="match status" value="1"/>
</dbReference>